<dbReference type="Proteomes" id="UP000024376">
    <property type="component" value="Unassembled WGS sequence"/>
</dbReference>
<organism evidence="2 3">
    <name type="scientific">Hypocrea jecorina (strain ATCC 56765 / BCRC 32924 / NRRL 11460 / Rut C-30)</name>
    <name type="common">Trichoderma reesei</name>
    <dbReference type="NCBI Taxonomy" id="1344414"/>
    <lineage>
        <taxon>Eukaryota</taxon>
        <taxon>Fungi</taxon>
        <taxon>Dikarya</taxon>
        <taxon>Ascomycota</taxon>
        <taxon>Pezizomycotina</taxon>
        <taxon>Sordariomycetes</taxon>
        <taxon>Hypocreomycetidae</taxon>
        <taxon>Hypocreales</taxon>
        <taxon>Hypocreaceae</taxon>
        <taxon>Trichoderma</taxon>
    </lineage>
</organism>
<keyword evidence="1" id="KW-0472">Membrane</keyword>
<evidence type="ECO:0000313" key="2">
    <source>
        <dbReference type="EMBL" id="ETR98772.1"/>
    </source>
</evidence>
<keyword evidence="1" id="KW-0812">Transmembrane</keyword>
<evidence type="ECO:0000256" key="1">
    <source>
        <dbReference type="SAM" id="Phobius"/>
    </source>
</evidence>
<gene>
    <name evidence="2" type="ORF">M419DRAFT_138720</name>
</gene>
<dbReference type="EMBL" id="KI911160">
    <property type="protein sequence ID" value="ETR98772.1"/>
    <property type="molecule type" value="Genomic_DNA"/>
</dbReference>
<name>A0A024S0Z8_HYPJR</name>
<proteinExistence type="predicted"/>
<dbReference type="HOGENOM" id="CLU_2401260_0_0_1"/>
<keyword evidence="1" id="KW-1133">Transmembrane helix</keyword>
<dbReference type="AlphaFoldDB" id="A0A024S0Z8"/>
<feature type="transmembrane region" description="Helical" evidence="1">
    <location>
        <begin position="6"/>
        <end position="34"/>
    </location>
</feature>
<evidence type="ECO:0000313" key="3">
    <source>
        <dbReference type="Proteomes" id="UP000024376"/>
    </source>
</evidence>
<dbReference type="KEGG" id="trr:M419DRAFT_138720"/>
<reference evidence="3" key="1">
    <citation type="journal article" date="2013" name="Ind. Biotechnol.">
        <title>Comparative genomics analysis of Trichoderma reesei strains.</title>
        <authorList>
            <person name="Koike H."/>
            <person name="Aerts A."/>
            <person name="LaButti K."/>
            <person name="Grigoriev I.V."/>
            <person name="Baker S.E."/>
        </authorList>
    </citation>
    <scope>NUCLEOTIDE SEQUENCE [LARGE SCALE GENOMIC DNA]</scope>
    <source>
        <strain evidence="3">ATCC 56765 / BCRC 32924 / NRRL 11460 / Rut C-30</strain>
    </source>
</reference>
<accession>A0A024S0Z8</accession>
<sequence length="93" mass="10809">MITMTHWLFAGLFFCFSLPFLFFLSSSIFLFLCLRVGREEMHIPLVFQSSKGATRVPVLELSHDRSCVLFFAFSSFHEMTKRGERGTCPRCIF</sequence>
<protein>
    <submittedName>
        <fullName evidence="2">Uncharacterized protein</fullName>
    </submittedName>
</protein>